<proteinExistence type="inferred from homology"/>
<feature type="domain" description="Core-binding (CB)" evidence="7">
    <location>
        <begin position="69"/>
        <end position="150"/>
    </location>
</feature>
<dbReference type="Gene3D" id="1.10.443.10">
    <property type="entry name" value="Intergrase catalytic core"/>
    <property type="match status" value="1"/>
</dbReference>
<dbReference type="InterPro" id="IPR044068">
    <property type="entry name" value="CB"/>
</dbReference>
<dbReference type="GO" id="GO:0015074">
    <property type="term" value="P:DNA integration"/>
    <property type="evidence" value="ECO:0007669"/>
    <property type="project" value="UniProtKB-KW"/>
</dbReference>
<dbReference type="InterPro" id="IPR004107">
    <property type="entry name" value="Integrase_SAM-like_N"/>
</dbReference>
<feature type="domain" description="Tyr recombinase" evidence="6">
    <location>
        <begin position="217"/>
        <end position="418"/>
    </location>
</feature>
<dbReference type="InterPro" id="IPR010998">
    <property type="entry name" value="Integrase_recombinase_N"/>
</dbReference>
<dbReference type="OrthoDB" id="1822491at2"/>
<evidence type="ECO:0000256" key="2">
    <source>
        <dbReference type="ARBA" id="ARBA00022908"/>
    </source>
</evidence>
<protein>
    <submittedName>
        <fullName evidence="8">Phage integrase, N-terminal SAM-like domain</fullName>
    </submittedName>
</protein>
<dbReference type="RefSeq" id="WP_089212648.1">
    <property type="nucleotide sequence ID" value="NZ_FZOD01000071.1"/>
</dbReference>
<dbReference type="PROSITE" id="PS51900">
    <property type="entry name" value="CB"/>
    <property type="match status" value="1"/>
</dbReference>
<dbReference type="Pfam" id="PF26003">
    <property type="entry name" value="Integrase_N_phage"/>
    <property type="match status" value="1"/>
</dbReference>
<dbReference type="EMBL" id="FZOD01000071">
    <property type="protein sequence ID" value="SNT58842.1"/>
    <property type="molecule type" value="Genomic_DNA"/>
</dbReference>
<dbReference type="InterPro" id="IPR013762">
    <property type="entry name" value="Integrase-like_cat_sf"/>
</dbReference>
<evidence type="ECO:0000256" key="3">
    <source>
        <dbReference type="ARBA" id="ARBA00023125"/>
    </source>
</evidence>
<dbReference type="Pfam" id="PF00589">
    <property type="entry name" value="Phage_integrase"/>
    <property type="match status" value="1"/>
</dbReference>
<dbReference type="Gene3D" id="1.10.150.130">
    <property type="match status" value="1"/>
</dbReference>
<evidence type="ECO:0000259" key="6">
    <source>
        <dbReference type="PROSITE" id="PS51898"/>
    </source>
</evidence>
<dbReference type="AlphaFoldDB" id="A0A239NVU6"/>
<evidence type="ECO:0000256" key="5">
    <source>
        <dbReference type="PROSITE-ProRule" id="PRU01248"/>
    </source>
</evidence>
<evidence type="ECO:0000313" key="8">
    <source>
        <dbReference type="EMBL" id="SNT58842.1"/>
    </source>
</evidence>
<dbReference type="Pfam" id="PF14659">
    <property type="entry name" value="Phage_int_SAM_3"/>
    <property type="match status" value="1"/>
</dbReference>
<keyword evidence="2" id="KW-0229">DNA integration</keyword>
<keyword evidence="9" id="KW-1185">Reference proteome</keyword>
<evidence type="ECO:0000256" key="1">
    <source>
        <dbReference type="ARBA" id="ARBA00008857"/>
    </source>
</evidence>
<name>A0A239NVU6_9ACTN</name>
<evidence type="ECO:0000256" key="4">
    <source>
        <dbReference type="ARBA" id="ARBA00023172"/>
    </source>
</evidence>
<organism evidence="8 9">
    <name type="scientific">Streptosporangium subroseum</name>
    <dbReference type="NCBI Taxonomy" id="106412"/>
    <lineage>
        <taxon>Bacteria</taxon>
        <taxon>Bacillati</taxon>
        <taxon>Actinomycetota</taxon>
        <taxon>Actinomycetes</taxon>
        <taxon>Streptosporangiales</taxon>
        <taxon>Streptosporangiaceae</taxon>
        <taxon>Streptosporangium</taxon>
    </lineage>
</organism>
<keyword evidence="4" id="KW-0233">DNA recombination</keyword>
<dbReference type="InterPro" id="IPR002104">
    <property type="entry name" value="Integrase_catalytic"/>
</dbReference>
<dbReference type="GO" id="GO:0006310">
    <property type="term" value="P:DNA recombination"/>
    <property type="evidence" value="ECO:0007669"/>
    <property type="project" value="UniProtKB-KW"/>
</dbReference>
<sequence>MANRDGHRRFGNIRKRESGRYQIRYPGPDGLMRSGTETYERKSDAERALLLIEAQIIRGEWTDPERGKAKFKDYAETWISQRPGLRPRTVDLYRWLLKKHIAPYLGNTAVGKISTAMIRQWRADLLGNGVSVSVAAKAYRLLRAVLMTAVEEDHIISRNPCRIRGAGDEHAQERPVLTVDQVFELADLVGRRPVGNVRKLKDNAYRLRFQRYGEMRTHPEVFTGRADAERALWKMGTDGRADCTHDRRFRALVLLATFASLRWGEVSALRRTDVDLDAGTVRIRVAYVERSTGGLVLGPLKSKAGRRVVGIPKDIVSALREHIATYVQNEPGALLFPGAKGGPLRRSGFNTRTRWVDVVKEMGLPGLHFHDLRHTGNMLAAESGAGLKDLMARMGHDNVRAAMIYQHAVRGADKTITDAIDRQLMKRNDGDADEMPTG</sequence>
<dbReference type="GO" id="GO:0003677">
    <property type="term" value="F:DNA binding"/>
    <property type="evidence" value="ECO:0007669"/>
    <property type="project" value="UniProtKB-UniRule"/>
</dbReference>
<dbReference type="SUPFAM" id="SSF56349">
    <property type="entry name" value="DNA breaking-rejoining enzymes"/>
    <property type="match status" value="2"/>
</dbReference>
<dbReference type="InterPro" id="IPR058717">
    <property type="entry name" value="Phage_L5_Integrase_N"/>
</dbReference>
<dbReference type="InterPro" id="IPR011010">
    <property type="entry name" value="DNA_brk_join_enz"/>
</dbReference>
<dbReference type="PANTHER" id="PTHR30349">
    <property type="entry name" value="PHAGE INTEGRASE-RELATED"/>
    <property type="match status" value="1"/>
</dbReference>
<keyword evidence="3 5" id="KW-0238">DNA-binding</keyword>
<dbReference type="PANTHER" id="PTHR30349:SF64">
    <property type="entry name" value="PROPHAGE INTEGRASE INTD-RELATED"/>
    <property type="match status" value="1"/>
</dbReference>
<reference evidence="8 9" key="1">
    <citation type="submission" date="2017-06" db="EMBL/GenBank/DDBJ databases">
        <authorList>
            <person name="Kim H.J."/>
            <person name="Triplett B.A."/>
        </authorList>
    </citation>
    <scope>NUCLEOTIDE SEQUENCE [LARGE SCALE GENOMIC DNA]</scope>
    <source>
        <strain evidence="8 9">CGMCC 4.2132</strain>
    </source>
</reference>
<comment type="similarity">
    <text evidence="1">Belongs to the 'phage' integrase family.</text>
</comment>
<dbReference type="CDD" id="cd01189">
    <property type="entry name" value="INT_ICEBs1_C_like"/>
    <property type="match status" value="1"/>
</dbReference>
<dbReference type="Proteomes" id="UP000198282">
    <property type="component" value="Unassembled WGS sequence"/>
</dbReference>
<evidence type="ECO:0000259" key="7">
    <source>
        <dbReference type="PROSITE" id="PS51900"/>
    </source>
</evidence>
<evidence type="ECO:0000313" key="9">
    <source>
        <dbReference type="Proteomes" id="UP000198282"/>
    </source>
</evidence>
<dbReference type="InterPro" id="IPR050090">
    <property type="entry name" value="Tyrosine_recombinase_XerCD"/>
</dbReference>
<accession>A0A239NVU6</accession>
<dbReference type="PROSITE" id="PS51898">
    <property type="entry name" value="TYR_RECOMBINASE"/>
    <property type="match status" value="1"/>
</dbReference>
<gene>
    <name evidence="8" type="ORF">SAMN05216276_107113</name>
</gene>